<evidence type="ECO:0000313" key="1">
    <source>
        <dbReference type="EMBL" id="CAA9505352.1"/>
    </source>
</evidence>
<feature type="non-terminal residue" evidence="1">
    <location>
        <position position="1"/>
    </location>
</feature>
<proteinExistence type="predicted"/>
<sequence>WRCRSSPIWTARLSRRPTFRTLAAS</sequence>
<gene>
    <name evidence="1" type="ORF">AVDCRST_MAG09-1022</name>
</gene>
<dbReference type="EMBL" id="CADCVZ010000023">
    <property type="protein sequence ID" value="CAA9505352.1"/>
    <property type="molecule type" value="Genomic_DNA"/>
</dbReference>
<protein>
    <submittedName>
        <fullName evidence="1">Uncharacterized protein</fullName>
    </submittedName>
</protein>
<reference evidence="1" key="1">
    <citation type="submission" date="2020-02" db="EMBL/GenBank/DDBJ databases">
        <authorList>
            <person name="Meier V. D."/>
        </authorList>
    </citation>
    <scope>NUCLEOTIDE SEQUENCE</scope>
    <source>
        <strain evidence="1">AVDCRST_MAG09</strain>
    </source>
</reference>
<accession>A0A6J4SU06</accession>
<organism evidence="1">
    <name type="scientific">uncultured Sphingomonas sp</name>
    <dbReference type="NCBI Taxonomy" id="158754"/>
    <lineage>
        <taxon>Bacteria</taxon>
        <taxon>Pseudomonadati</taxon>
        <taxon>Pseudomonadota</taxon>
        <taxon>Alphaproteobacteria</taxon>
        <taxon>Sphingomonadales</taxon>
        <taxon>Sphingomonadaceae</taxon>
        <taxon>Sphingomonas</taxon>
        <taxon>environmental samples</taxon>
    </lineage>
</organism>
<dbReference type="AlphaFoldDB" id="A0A6J4SU06"/>
<feature type="non-terminal residue" evidence="1">
    <location>
        <position position="25"/>
    </location>
</feature>
<name>A0A6J4SU06_9SPHN</name>